<feature type="non-terminal residue" evidence="10">
    <location>
        <position position="756"/>
    </location>
</feature>
<dbReference type="AlphaFoldDB" id="A0A4Q0A1Z8"/>
<evidence type="ECO:0000256" key="1">
    <source>
        <dbReference type="ARBA" id="ARBA00007261"/>
    </source>
</evidence>
<evidence type="ECO:0000259" key="9">
    <source>
        <dbReference type="Pfam" id="PF16187"/>
    </source>
</evidence>
<dbReference type="Gene3D" id="3.30.830.10">
    <property type="entry name" value="Metalloenzyme, LuxS/M16 peptidase-like"/>
    <property type="match status" value="3"/>
</dbReference>
<dbReference type="GO" id="GO:0046872">
    <property type="term" value="F:metal ion binding"/>
    <property type="evidence" value="ECO:0007669"/>
    <property type="project" value="UniProtKB-KW"/>
</dbReference>
<keyword evidence="11" id="KW-1185">Reference proteome</keyword>
<dbReference type="Pfam" id="PF05193">
    <property type="entry name" value="Peptidase_M16_C"/>
    <property type="match status" value="1"/>
</dbReference>
<dbReference type="InterPro" id="IPR011249">
    <property type="entry name" value="Metalloenz_LuxS/M16"/>
</dbReference>
<reference evidence="11" key="1">
    <citation type="journal article" date="2018" name="Nat. Microbiol.">
        <title>Leveraging single-cell genomics to expand the fungal tree of life.</title>
        <authorList>
            <person name="Ahrendt S.R."/>
            <person name="Quandt C.A."/>
            <person name="Ciobanu D."/>
            <person name="Clum A."/>
            <person name="Salamov A."/>
            <person name="Andreopoulos B."/>
            <person name="Cheng J.F."/>
            <person name="Woyke T."/>
            <person name="Pelin A."/>
            <person name="Henrissat B."/>
            <person name="Reynolds N.K."/>
            <person name="Benny G.L."/>
            <person name="Smith M.E."/>
            <person name="James T.Y."/>
            <person name="Grigoriev I.V."/>
        </authorList>
    </citation>
    <scope>NUCLEOTIDE SEQUENCE [LARGE SCALE GENOMIC DNA]</scope>
    <source>
        <strain evidence="11">RSA 468</strain>
    </source>
</reference>
<dbReference type="InterPro" id="IPR011765">
    <property type="entry name" value="Pept_M16_N"/>
</dbReference>
<feature type="domain" description="Peptidase M16 C-terminal" evidence="8">
    <location>
        <begin position="213"/>
        <end position="394"/>
    </location>
</feature>
<name>A0A4Q0A1Z8_9FUNG</name>
<comment type="similarity">
    <text evidence="1">Belongs to the peptidase M16 family.</text>
</comment>
<dbReference type="InterPro" id="IPR007863">
    <property type="entry name" value="Peptidase_M16_C"/>
</dbReference>
<evidence type="ECO:0000313" key="11">
    <source>
        <dbReference type="Proteomes" id="UP000268162"/>
    </source>
</evidence>
<keyword evidence="6" id="KW-0482">Metalloprotease</keyword>
<dbReference type="InterPro" id="IPR032632">
    <property type="entry name" value="Peptidase_M16_M"/>
</dbReference>
<evidence type="ECO:0000256" key="3">
    <source>
        <dbReference type="ARBA" id="ARBA00022723"/>
    </source>
</evidence>
<feature type="domain" description="Peptidase M16 middle/third" evidence="9">
    <location>
        <begin position="415"/>
        <end position="670"/>
    </location>
</feature>
<dbReference type="EMBL" id="ML002279">
    <property type="protein sequence ID" value="RKP39332.1"/>
    <property type="molecule type" value="Genomic_DNA"/>
</dbReference>
<gene>
    <name evidence="10" type="ORF">BJ085DRAFT_16963</name>
</gene>
<evidence type="ECO:0000256" key="5">
    <source>
        <dbReference type="ARBA" id="ARBA00022833"/>
    </source>
</evidence>
<feature type="domain" description="Peptidase M16 N-terminal" evidence="7">
    <location>
        <begin position="49"/>
        <end position="171"/>
    </location>
</feature>
<evidence type="ECO:0000256" key="6">
    <source>
        <dbReference type="ARBA" id="ARBA00023049"/>
    </source>
</evidence>
<evidence type="ECO:0000256" key="2">
    <source>
        <dbReference type="ARBA" id="ARBA00022670"/>
    </source>
</evidence>
<evidence type="ECO:0000313" key="10">
    <source>
        <dbReference type="EMBL" id="RKP39332.1"/>
    </source>
</evidence>
<dbReference type="STRING" id="215637.A0A4Q0A1Z8"/>
<proteinExistence type="inferred from homology"/>
<dbReference type="PANTHER" id="PTHR43690:SF18">
    <property type="entry name" value="INSULIN-DEGRADING ENZYME-RELATED"/>
    <property type="match status" value="1"/>
</dbReference>
<dbReference type="PANTHER" id="PTHR43690">
    <property type="entry name" value="NARDILYSIN"/>
    <property type="match status" value="1"/>
</dbReference>
<keyword evidence="2" id="KW-0645">Protease</keyword>
<protein>
    <submittedName>
        <fullName evidence="10">Metalloenzyme, LuxS/M16 peptidase-like protein</fullName>
    </submittedName>
</protein>
<accession>A0A4Q0A1Z8</accession>
<keyword evidence="3" id="KW-0479">Metal-binding</keyword>
<dbReference type="GO" id="GO:0006508">
    <property type="term" value="P:proteolysis"/>
    <property type="evidence" value="ECO:0007669"/>
    <property type="project" value="UniProtKB-KW"/>
</dbReference>
<keyword evidence="5" id="KW-0862">Zinc</keyword>
<evidence type="ECO:0000259" key="8">
    <source>
        <dbReference type="Pfam" id="PF05193"/>
    </source>
</evidence>
<organism evidence="10 11">
    <name type="scientific">Dimargaris cristalligena</name>
    <dbReference type="NCBI Taxonomy" id="215637"/>
    <lineage>
        <taxon>Eukaryota</taxon>
        <taxon>Fungi</taxon>
        <taxon>Fungi incertae sedis</taxon>
        <taxon>Zoopagomycota</taxon>
        <taxon>Kickxellomycotina</taxon>
        <taxon>Dimargaritomycetes</taxon>
        <taxon>Dimargaritales</taxon>
        <taxon>Dimargaritaceae</taxon>
        <taxon>Dimargaris</taxon>
    </lineage>
</organism>
<dbReference type="Pfam" id="PF00675">
    <property type="entry name" value="Peptidase_M16"/>
    <property type="match status" value="1"/>
</dbReference>
<dbReference type="SUPFAM" id="SSF63411">
    <property type="entry name" value="LuxS/MPP-like metallohydrolase"/>
    <property type="match status" value="3"/>
</dbReference>
<evidence type="ECO:0000259" key="7">
    <source>
        <dbReference type="Pfam" id="PF00675"/>
    </source>
</evidence>
<dbReference type="InterPro" id="IPR050626">
    <property type="entry name" value="Peptidase_M16"/>
</dbReference>
<sequence length="756" mass="87082">MAQSKPDFENHDPTVEVPYAFSSYTEAMKKCTRDNREFKVIVLENQMEIMLINDPEAVNACGALNLLAGSGLDPPGLHGLANLTLKWMMRASKAYPTDGQIHNFIKEHRGIIYSHTTLKTTEISFGLPAEELKETLERLASHLSDPLFQRQAAEKVVHEIDLDHRKFLKQENMSIKLLERNFFKPQDKMTHFKTGNRETLLVNPPKLGIDIHQEAVKFFDCYYSSNLMKMVILGNQGLPTLTEWAINTFSTIYNKIVPVPQLERIPLPADFNRQILVKSHQHTRSLVLLFPLFCQANGLATDEWAPALAYIRHLLELRTPGSIIHYLNKKGWGTYIHTSDIMDMDCDTPFFKLTISLTKVGFEAYEEVVRAVFQYMYMIRRAGIQHWLYDEIRSIAAIKFFMRAKYNDFDCPRFSDMMARDDLAPNMYVCDHAMYYQCNPDVIHQALACFHPKNFAVLVVSRDIESPGMSREMYYETKYQVTSLPLTLQMALANLKRNDKFFLPSKNPYVIERWENLESSGQPDKSISILSDTPQSRCWYFRTNHFTPPRSNIHIALQSPLSFKTPASSVRTKIMIKLLQERCKKLIDSSSSAGAASMFYSIDAGPDGIQISLEGFNEKNDLMLTNVFTALHDIKVDPYRLKFFIDEYILDLNCDSSQNSECPTMFIESALKGYVWPHDVQLNELRTITVSDISQFIQNYLNRTHVEMFVTGNATETEALDYLHLAERYMKRTSVLKVERYTNTSMHIPLGGRFLY</sequence>
<dbReference type="GO" id="GO:0008237">
    <property type="term" value="F:metallopeptidase activity"/>
    <property type="evidence" value="ECO:0007669"/>
    <property type="project" value="UniProtKB-KW"/>
</dbReference>
<dbReference type="Pfam" id="PF16187">
    <property type="entry name" value="Peptidase_M16_M"/>
    <property type="match status" value="1"/>
</dbReference>
<dbReference type="Proteomes" id="UP000268162">
    <property type="component" value="Unassembled WGS sequence"/>
</dbReference>
<keyword evidence="4" id="KW-0378">Hydrolase</keyword>
<evidence type="ECO:0000256" key="4">
    <source>
        <dbReference type="ARBA" id="ARBA00022801"/>
    </source>
</evidence>